<evidence type="ECO:0000313" key="3">
    <source>
        <dbReference type="EMBL" id="VDO97840.1"/>
    </source>
</evidence>
<feature type="domain" description="CCHC-type" evidence="2">
    <location>
        <begin position="216"/>
        <end position="232"/>
    </location>
</feature>
<dbReference type="InterPro" id="IPR001878">
    <property type="entry name" value="Znf_CCHC"/>
</dbReference>
<evidence type="ECO:0000256" key="1">
    <source>
        <dbReference type="SAM" id="MobiDB-lite"/>
    </source>
</evidence>
<dbReference type="EMBL" id="UZAH01028126">
    <property type="protein sequence ID" value="VDO97840.1"/>
    <property type="molecule type" value="Genomic_DNA"/>
</dbReference>
<sequence length="288" mass="33050">MKFILFVEKTKADSADTTEAASMRPQLPPLQIPKFRGLLWEWDQFWGIFSAAVHSRRISKIEKFHYLLDSLQGPAREAVQDLQITEENYDLAVDLLSSLSDQRRLLDKIVPLVSQPKQKGESAETQHMRRAILGKFTDKIQRAVLKRRDTSDNQGPPTKFARLFRNRGRDPPRQGMLRYSSEKGTRKQGATATIEELSSFFSQSARGANPESEEFPCFYCHRTDHTPTTCTQYPTCARRINQMQQRNLCRNCGSTAHKTSDCTDEHAANAIRKDITRRFAGRLRKSKE</sequence>
<dbReference type="AlphaFoldDB" id="A0A3P7ZDQ7"/>
<reference evidence="3" key="1">
    <citation type="submission" date="2018-11" db="EMBL/GenBank/DDBJ databases">
        <authorList>
            <consortium name="Pathogen Informatics"/>
        </authorList>
    </citation>
    <scope>NUCLEOTIDE SEQUENCE [LARGE SCALE GENOMIC DNA]</scope>
</reference>
<gene>
    <name evidence="3" type="ORF">HPBE_LOCUS13912</name>
</gene>
<dbReference type="SMART" id="SM00343">
    <property type="entry name" value="ZnF_C2HC"/>
    <property type="match status" value="2"/>
</dbReference>
<dbReference type="PANTHER" id="PTHR22954:SF3">
    <property type="entry name" value="PROTEIN CBG08539"/>
    <property type="match status" value="1"/>
</dbReference>
<dbReference type="GO" id="GO:0008270">
    <property type="term" value="F:zinc ion binding"/>
    <property type="evidence" value="ECO:0007669"/>
    <property type="project" value="InterPro"/>
</dbReference>
<dbReference type="GO" id="GO:0003676">
    <property type="term" value="F:nucleic acid binding"/>
    <property type="evidence" value="ECO:0007669"/>
    <property type="project" value="InterPro"/>
</dbReference>
<protein>
    <recommendedName>
        <fullName evidence="2">CCHC-type domain-containing protein</fullName>
    </recommendedName>
</protein>
<dbReference type="Gene3D" id="4.10.60.10">
    <property type="entry name" value="Zinc finger, CCHC-type"/>
    <property type="match status" value="1"/>
</dbReference>
<dbReference type="InterPro" id="IPR005312">
    <property type="entry name" value="DUF1759"/>
</dbReference>
<feature type="domain" description="CCHC-type" evidence="2">
    <location>
        <begin position="248"/>
        <end position="264"/>
    </location>
</feature>
<accession>A0A3P7ZDQ7</accession>
<proteinExistence type="predicted"/>
<organism evidence="3">
    <name type="scientific">Heligmosomoides polygyrus</name>
    <name type="common">Parasitic roundworm</name>
    <dbReference type="NCBI Taxonomy" id="6339"/>
    <lineage>
        <taxon>Eukaryota</taxon>
        <taxon>Metazoa</taxon>
        <taxon>Ecdysozoa</taxon>
        <taxon>Nematoda</taxon>
        <taxon>Chromadorea</taxon>
        <taxon>Rhabditida</taxon>
        <taxon>Rhabditina</taxon>
        <taxon>Rhabditomorpha</taxon>
        <taxon>Strongyloidea</taxon>
        <taxon>Heligmosomidae</taxon>
        <taxon>Heligmosomoides</taxon>
    </lineage>
</organism>
<dbReference type="PANTHER" id="PTHR22954">
    <property type="entry name" value="RETROVIRAL PROTEASE-RELATED"/>
    <property type="match status" value="1"/>
</dbReference>
<feature type="region of interest" description="Disordered" evidence="1">
    <location>
        <begin position="147"/>
        <end position="187"/>
    </location>
</feature>
<dbReference type="OrthoDB" id="5869984at2759"/>
<name>A0A3P7ZDQ7_HELPZ</name>
<dbReference type="Pfam" id="PF03564">
    <property type="entry name" value="DUF1759"/>
    <property type="match status" value="1"/>
</dbReference>
<evidence type="ECO:0000259" key="2">
    <source>
        <dbReference type="SMART" id="SM00343"/>
    </source>
</evidence>